<evidence type="ECO:0000313" key="4">
    <source>
        <dbReference type="EMBL" id="SDF24874.1"/>
    </source>
</evidence>
<dbReference type="InterPro" id="IPR036641">
    <property type="entry name" value="HPT_dom_sf"/>
</dbReference>
<protein>
    <submittedName>
        <fullName evidence="4">Hpt domain-containing protein</fullName>
    </submittedName>
</protein>
<dbReference type="InterPro" id="IPR008207">
    <property type="entry name" value="Sig_transdc_His_kin_Hpt_dom"/>
</dbReference>
<dbReference type="RefSeq" id="WP_165612646.1">
    <property type="nucleotide sequence ID" value="NZ_FNAT01000009.1"/>
</dbReference>
<evidence type="ECO:0000259" key="3">
    <source>
        <dbReference type="PROSITE" id="PS50894"/>
    </source>
</evidence>
<keyword evidence="5" id="KW-1185">Reference proteome</keyword>
<keyword evidence="1" id="KW-0902">Two-component regulatory system</keyword>
<feature type="modified residue" description="Phosphohistidine" evidence="2">
    <location>
        <position position="49"/>
    </location>
</feature>
<name>A0A1G7JJB9_9RHOB</name>
<dbReference type="PROSITE" id="PS50894">
    <property type="entry name" value="HPT"/>
    <property type="match status" value="1"/>
</dbReference>
<dbReference type="GO" id="GO:0000160">
    <property type="term" value="P:phosphorelay signal transduction system"/>
    <property type="evidence" value="ECO:0007669"/>
    <property type="project" value="UniProtKB-KW"/>
</dbReference>
<organism evidence="4 5">
    <name type="scientific">Limimaricola pyoseonensis</name>
    <dbReference type="NCBI Taxonomy" id="521013"/>
    <lineage>
        <taxon>Bacteria</taxon>
        <taxon>Pseudomonadati</taxon>
        <taxon>Pseudomonadota</taxon>
        <taxon>Alphaproteobacteria</taxon>
        <taxon>Rhodobacterales</taxon>
        <taxon>Paracoccaceae</taxon>
        <taxon>Limimaricola</taxon>
    </lineage>
</organism>
<gene>
    <name evidence="4" type="ORF">SAMN04488567_3743</name>
</gene>
<sequence length="104" mass="11441">MTDYADRVRQIRERFLTGLEDRLEAINTTISRLEQGEPGAVDDLHLSLHDLTGNAAMLGLDDMAAESRRGLAMLEEGRLETGADDPAALADIRASVARLYELKT</sequence>
<keyword evidence="2" id="KW-0597">Phosphoprotein</keyword>
<dbReference type="STRING" id="521013.SAMN04488567_3743"/>
<dbReference type="EMBL" id="FNAT01000009">
    <property type="protein sequence ID" value="SDF24874.1"/>
    <property type="molecule type" value="Genomic_DNA"/>
</dbReference>
<dbReference type="Gene3D" id="1.20.120.160">
    <property type="entry name" value="HPT domain"/>
    <property type="match status" value="1"/>
</dbReference>
<evidence type="ECO:0000313" key="5">
    <source>
        <dbReference type="Proteomes" id="UP000198922"/>
    </source>
</evidence>
<dbReference type="SUPFAM" id="SSF47226">
    <property type="entry name" value="Histidine-containing phosphotransfer domain, HPT domain"/>
    <property type="match status" value="1"/>
</dbReference>
<evidence type="ECO:0000256" key="2">
    <source>
        <dbReference type="PROSITE-ProRule" id="PRU00110"/>
    </source>
</evidence>
<proteinExistence type="predicted"/>
<dbReference type="Proteomes" id="UP000198922">
    <property type="component" value="Unassembled WGS sequence"/>
</dbReference>
<reference evidence="5" key="1">
    <citation type="submission" date="2016-10" db="EMBL/GenBank/DDBJ databases">
        <authorList>
            <person name="Varghese N."/>
            <person name="Submissions S."/>
        </authorList>
    </citation>
    <scope>NUCLEOTIDE SEQUENCE [LARGE SCALE GENOMIC DNA]</scope>
    <source>
        <strain evidence="5">DSM 21424</strain>
    </source>
</reference>
<accession>A0A1G7JJB9</accession>
<feature type="domain" description="HPt" evidence="3">
    <location>
        <begin position="4"/>
        <end position="104"/>
    </location>
</feature>
<dbReference type="AlphaFoldDB" id="A0A1G7JJB9"/>
<evidence type="ECO:0000256" key="1">
    <source>
        <dbReference type="ARBA" id="ARBA00023012"/>
    </source>
</evidence>
<dbReference type="Pfam" id="PF01627">
    <property type="entry name" value="Hpt"/>
    <property type="match status" value="1"/>
</dbReference>
<dbReference type="GO" id="GO:0004672">
    <property type="term" value="F:protein kinase activity"/>
    <property type="evidence" value="ECO:0007669"/>
    <property type="project" value="UniProtKB-ARBA"/>
</dbReference>